<dbReference type="PANTHER" id="PTHR28037">
    <property type="entry name" value="ALCOHOL O-ACETYLTRANSFERASE 1-RELATED"/>
    <property type="match status" value="1"/>
</dbReference>
<keyword evidence="2" id="KW-1185">Reference proteome</keyword>
<accession>A0AAI8VWF6</accession>
<sequence length="563" mass="62835">MPEQGRSHWLDRYGAGYHSWAETDEGFSRRCGLVEAGFDSDGRYYEGRADMSALLSLGVLTQLPRERLHRHVLLAFTLLRLHHPLLRAKAELCSLGVEPYFSVTVLATAKDAFNEAASALTFMEEDGHHEIDMDDFYMHAQNTARVIIEDHAMARAFVLPEESSHGNRRLLRVLFVMAHQIADGLSCRNWMSSLVKILNIPSKQIEDQISIAISPEITRNYLPPAQEDIYPPISGSKARQRWYWTLTIVLRHVRKPMPTAFPNPLRRVTALSEAKPIPQTYPTAFDYSRSPPLNTSFVTAVLSKNATKRLHRLSREAGASIGAGCFVLVAMSMMSLHEARYPEEPDEERRPFIGSFPLNPRPFIGTTSQDSVMLAFSEGIVLPFLPSHLDLEGRFRLLVRQASKQLSVYQKRKSHQNAADQVASMGSGGIGRLIASNYIDAIEKLRAKLPPNLQDTVQSPKGKYKVPGYRITRATCGVSSVGRVSWSDAQFDLDTDPDDGVIASVEAFRSGVRARGGEFLVSIAGEGDVIRANVSFNGNAIDKEQAPDWVRKMESMLEPDQDL</sequence>
<dbReference type="Gene3D" id="3.30.559.10">
    <property type="entry name" value="Chloramphenicol acetyltransferase-like domain"/>
    <property type="match status" value="1"/>
</dbReference>
<dbReference type="PANTHER" id="PTHR28037:SF1">
    <property type="entry name" value="ALCOHOL O-ACETYLTRANSFERASE 1-RELATED"/>
    <property type="match status" value="1"/>
</dbReference>
<gene>
    <name evidence="1" type="ORF">KHLLAP_LOCUS12407</name>
</gene>
<protein>
    <submittedName>
        <fullName evidence="1">Uu.00g075640.m01.CDS01</fullName>
    </submittedName>
</protein>
<dbReference type="Proteomes" id="UP001295740">
    <property type="component" value="Unassembled WGS sequence"/>
</dbReference>
<proteinExistence type="predicted"/>
<dbReference type="EMBL" id="CAUWAG010000018">
    <property type="protein sequence ID" value="CAJ2511939.1"/>
    <property type="molecule type" value="Genomic_DNA"/>
</dbReference>
<reference evidence="1" key="1">
    <citation type="submission" date="2023-10" db="EMBL/GenBank/DDBJ databases">
        <authorList>
            <person name="Hackl T."/>
        </authorList>
    </citation>
    <scope>NUCLEOTIDE SEQUENCE</scope>
</reference>
<evidence type="ECO:0000313" key="2">
    <source>
        <dbReference type="Proteomes" id="UP001295740"/>
    </source>
</evidence>
<dbReference type="AlphaFoldDB" id="A0AAI8VWF6"/>
<name>A0AAI8VWF6_9PEZI</name>
<organism evidence="1 2">
    <name type="scientific">Anthostomella pinea</name>
    <dbReference type="NCBI Taxonomy" id="933095"/>
    <lineage>
        <taxon>Eukaryota</taxon>
        <taxon>Fungi</taxon>
        <taxon>Dikarya</taxon>
        <taxon>Ascomycota</taxon>
        <taxon>Pezizomycotina</taxon>
        <taxon>Sordariomycetes</taxon>
        <taxon>Xylariomycetidae</taxon>
        <taxon>Xylariales</taxon>
        <taxon>Xylariaceae</taxon>
        <taxon>Anthostomella</taxon>
    </lineage>
</organism>
<evidence type="ECO:0000313" key="1">
    <source>
        <dbReference type="EMBL" id="CAJ2511939.1"/>
    </source>
</evidence>
<dbReference type="InterPro" id="IPR023213">
    <property type="entry name" value="CAT-like_dom_sf"/>
</dbReference>
<dbReference type="InterPro" id="IPR052058">
    <property type="entry name" value="Alcohol_O-acetyltransferase"/>
</dbReference>
<comment type="caution">
    <text evidence="1">The sequence shown here is derived from an EMBL/GenBank/DDBJ whole genome shotgun (WGS) entry which is preliminary data.</text>
</comment>